<evidence type="ECO:0000313" key="3">
    <source>
        <dbReference type="Proteomes" id="UP000631114"/>
    </source>
</evidence>
<dbReference type="Gene3D" id="1.20.1280.50">
    <property type="match status" value="1"/>
</dbReference>
<organism evidence="2 3">
    <name type="scientific">Coptis chinensis</name>
    <dbReference type="NCBI Taxonomy" id="261450"/>
    <lineage>
        <taxon>Eukaryota</taxon>
        <taxon>Viridiplantae</taxon>
        <taxon>Streptophyta</taxon>
        <taxon>Embryophyta</taxon>
        <taxon>Tracheophyta</taxon>
        <taxon>Spermatophyta</taxon>
        <taxon>Magnoliopsida</taxon>
        <taxon>Ranunculales</taxon>
        <taxon>Ranunculaceae</taxon>
        <taxon>Coptidoideae</taxon>
        <taxon>Coptis</taxon>
    </lineage>
</organism>
<keyword evidence="3" id="KW-1185">Reference proteome</keyword>
<proteinExistence type="predicted"/>
<dbReference type="PANTHER" id="PTHR31672">
    <property type="entry name" value="BNACNNG10540D PROTEIN"/>
    <property type="match status" value="1"/>
</dbReference>
<dbReference type="Pfam" id="PF08268">
    <property type="entry name" value="FBA_3"/>
    <property type="match status" value="1"/>
</dbReference>
<protein>
    <recommendedName>
        <fullName evidence="1">F-box domain-containing protein</fullName>
    </recommendedName>
</protein>
<comment type="caution">
    <text evidence="2">The sequence shown here is derived from an EMBL/GenBank/DDBJ whole genome shotgun (WGS) entry which is preliminary data.</text>
</comment>
<evidence type="ECO:0000313" key="2">
    <source>
        <dbReference type="EMBL" id="KAF9624623.1"/>
    </source>
</evidence>
<dbReference type="OrthoDB" id="5319261at2759"/>
<dbReference type="InterPro" id="IPR013187">
    <property type="entry name" value="F-box-assoc_dom_typ3"/>
</dbReference>
<feature type="domain" description="F-box" evidence="1">
    <location>
        <begin position="23"/>
        <end position="61"/>
    </location>
</feature>
<dbReference type="Pfam" id="PF12937">
    <property type="entry name" value="F-box-like"/>
    <property type="match status" value="1"/>
</dbReference>
<dbReference type="InterPro" id="IPR036047">
    <property type="entry name" value="F-box-like_dom_sf"/>
</dbReference>
<dbReference type="InterPro" id="IPR050796">
    <property type="entry name" value="SCF_F-box_component"/>
</dbReference>
<name>A0A835M9J7_9MAGN</name>
<dbReference type="Proteomes" id="UP000631114">
    <property type="component" value="Unassembled WGS sequence"/>
</dbReference>
<gene>
    <name evidence="2" type="ORF">IFM89_012045</name>
</gene>
<evidence type="ECO:0000259" key="1">
    <source>
        <dbReference type="SMART" id="SM00256"/>
    </source>
</evidence>
<dbReference type="PANTHER" id="PTHR31672:SF13">
    <property type="entry name" value="F-BOX PROTEIN CPR30-LIKE"/>
    <property type="match status" value="1"/>
</dbReference>
<reference evidence="2 3" key="1">
    <citation type="submission" date="2020-10" db="EMBL/GenBank/DDBJ databases">
        <title>The Coptis chinensis genome and diversification of protoberbering-type alkaloids.</title>
        <authorList>
            <person name="Wang B."/>
            <person name="Shu S."/>
            <person name="Song C."/>
            <person name="Liu Y."/>
        </authorList>
    </citation>
    <scope>NUCLEOTIDE SEQUENCE [LARGE SCALE GENOMIC DNA]</scope>
    <source>
        <strain evidence="2">HL-2020</strain>
        <tissue evidence="2">Leaf</tissue>
    </source>
</reference>
<dbReference type="SMART" id="SM00256">
    <property type="entry name" value="FBOX"/>
    <property type="match status" value="1"/>
</dbReference>
<dbReference type="SUPFAM" id="SSF81383">
    <property type="entry name" value="F-box domain"/>
    <property type="match status" value="1"/>
</dbReference>
<sequence>MLFDGETRETIGVSSNEVIPSLLPEIVSDILSRLPIEDIMRSKTVCKDWYALTKDPHFINLHLSRALCLPRRIIVEPRGEVPITSLYLIETTDGMWRGRELPVSCAQGNYLYTLAYCHGLICGASSFCKMGPLFIYNPITREYVELPETDIEAEPDKLSVSLGFGFDSIGKKYKVVRFFKLYDDDLQTHMKGEIITLGEGSWRGLEVPETVICGTRRKPVFLDETLYWITEKNSFLGGDGLLAFDLSTEKFRTVKFPSSLIRSINIPDKLFLLNLGETLFLVEHGYRHCFRVWRIVRSNTKKGYKFYESFHSMTVTYDVVGWSMKVMERWIDNTFLFHLKGALFRSKIDMKDHLSLYFPEKDEFQIVEVLRIPEFFEPTLFVPCLVSPCSAHNDGAQENNFN</sequence>
<dbReference type="InterPro" id="IPR001810">
    <property type="entry name" value="F-box_dom"/>
</dbReference>
<dbReference type="AlphaFoldDB" id="A0A835M9J7"/>
<dbReference type="EMBL" id="JADFTS010000001">
    <property type="protein sequence ID" value="KAF9624623.1"/>
    <property type="molecule type" value="Genomic_DNA"/>
</dbReference>
<dbReference type="InterPro" id="IPR017451">
    <property type="entry name" value="F-box-assoc_interact_dom"/>
</dbReference>
<accession>A0A835M9J7</accession>
<dbReference type="NCBIfam" id="TIGR01640">
    <property type="entry name" value="F_box_assoc_1"/>
    <property type="match status" value="1"/>
</dbReference>